<keyword evidence="9" id="KW-1185">Reference proteome</keyword>
<dbReference type="Gene3D" id="3.80.10.10">
    <property type="entry name" value="Ribonuclease Inhibitor"/>
    <property type="match status" value="2"/>
</dbReference>
<evidence type="ECO:0000256" key="4">
    <source>
        <dbReference type="ARBA" id="ARBA00022833"/>
    </source>
</evidence>
<dbReference type="InterPro" id="IPR032675">
    <property type="entry name" value="LRR_dom_sf"/>
</dbReference>
<dbReference type="PANTHER" id="PTHR24111:SF0">
    <property type="entry name" value="LEUCINE-RICH REPEAT-CONTAINING PROTEIN"/>
    <property type="match status" value="1"/>
</dbReference>
<feature type="domain" description="RING-type" evidence="7">
    <location>
        <begin position="19"/>
        <end position="57"/>
    </location>
</feature>
<evidence type="ECO:0000256" key="2">
    <source>
        <dbReference type="ARBA" id="ARBA00022737"/>
    </source>
</evidence>
<dbReference type="EMBL" id="CAJNOR010003146">
    <property type="protein sequence ID" value="CAF1382616.1"/>
    <property type="molecule type" value="Genomic_DNA"/>
</dbReference>
<protein>
    <recommendedName>
        <fullName evidence="7">RING-type domain-containing protein</fullName>
    </recommendedName>
</protein>
<evidence type="ECO:0000313" key="9">
    <source>
        <dbReference type="Proteomes" id="UP000663828"/>
    </source>
</evidence>
<feature type="coiled-coil region" evidence="6">
    <location>
        <begin position="144"/>
        <end position="185"/>
    </location>
</feature>
<evidence type="ECO:0000256" key="1">
    <source>
        <dbReference type="ARBA" id="ARBA00022723"/>
    </source>
</evidence>
<proteinExistence type="predicted"/>
<dbReference type="Pfam" id="PF13516">
    <property type="entry name" value="LRR_6"/>
    <property type="match status" value="2"/>
</dbReference>
<dbReference type="SUPFAM" id="SSF57850">
    <property type="entry name" value="RING/U-box"/>
    <property type="match status" value="1"/>
</dbReference>
<evidence type="ECO:0000256" key="5">
    <source>
        <dbReference type="PROSITE-ProRule" id="PRU00175"/>
    </source>
</evidence>
<dbReference type="InterPro" id="IPR001841">
    <property type="entry name" value="Znf_RING"/>
</dbReference>
<dbReference type="Gene3D" id="3.30.40.10">
    <property type="entry name" value="Zinc/RING finger domain, C3HC4 (zinc finger)"/>
    <property type="match status" value="2"/>
</dbReference>
<dbReference type="SUPFAM" id="SSF52047">
    <property type="entry name" value="RNI-like"/>
    <property type="match status" value="1"/>
</dbReference>
<dbReference type="PROSITE" id="PS00518">
    <property type="entry name" value="ZF_RING_1"/>
    <property type="match status" value="1"/>
</dbReference>
<keyword evidence="2" id="KW-0677">Repeat</keyword>
<dbReference type="Proteomes" id="UP000663828">
    <property type="component" value="Unassembled WGS sequence"/>
</dbReference>
<comment type="caution">
    <text evidence="8">The sequence shown here is derived from an EMBL/GenBank/DDBJ whole genome shotgun (WGS) entry which is preliminary data.</text>
</comment>
<reference evidence="8" key="1">
    <citation type="submission" date="2021-02" db="EMBL/GenBank/DDBJ databases">
        <authorList>
            <person name="Nowell W R."/>
        </authorList>
    </citation>
    <scope>NUCLEOTIDE SEQUENCE</scope>
</reference>
<dbReference type="AlphaFoldDB" id="A0A815JKY4"/>
<evidence type="ECO:0000313" key="8">
    <source>
        <dbReference type="EMBL" id="CAF1382616.1"/>
    </source>
</evidence>
<evidence type="ECO:0000256" key="3">
    <source>
        <dbReference type="ARBA" id="ARBA00022771"/>
    </source>
</evidence>
<dbReference type="SMART" id="SM00368">
    <property type="entry name" value="LRR_RI"/>
    <property type="match status" value="5"/>
</dbReference>
<sequence length="448" mass="51047">MENGYEYIDESSIDISLKCLICSDPYTNPCSTICDHTFCRSCITKWLESSDRCPACSKRPMTSEGLRATNRLVFDILDRLLVRCKACRQTNIQRGNFDEHSNRYCLKTFVTCSAADLKCPWQGPRDQLSVHLSTCSFENMRPILSHLINTINSLTDRLQQCENQNEEYFNRVNVLEIEKKELSDEIHGLKEFCSTQKTMLSNLRAADAQHANACLQLNNKMQLMQILSNPSVNINPRLEMILSQCQVHSTINLIDLRLNDYDIPFIIRQAIVNKQCTVLNLSNNFIKSHGIELLANALRSNLILKRLCLKGNQINCKGVDHLQHALLINNTLEALDLESNCIADLGAQSLAEVIRYNRTLKDLHIGYNNIEHRGIEVLFNAMDNKTSIEVLGLAGNRLDDRCLDSLEKMLSANNRLQRLDLSENQFSLNGKTRLLRIGYTKKGFKMSL</sequence>
<evidence type="ECO:0000256" key="6">
    <source>
        <dbReference type="SAM" id="Coils"/>
    </source>
</evidence>
<gene>
    <name evidence="8" type="ORF">XAT740_LOCUS33160</name>
</gene>
<organism evidence="8 9">
    <name type="scientific">Adineta ricciae</name>
    <name type="common">Rotifer</name>
    <dbReference type="NCBI Taxonomy" id="249248"/>
    <lineage>
        <taxon>Eukaryota</taxon>
        <taxon>Metazoa</taxon>
        <taxon>Spiralia</taxon>
        <taxon>Gnathifera</taxon>
        <taxon>Rotifera</taxon>
        <taxon>Eurotatoria</taxon>
        <taxon>Bdelloidea</taxon>
        <taxon>Adinetida</taxon>
        <taxon>Adinetidae</taxon>
        <taxon>Adineta</taxon>
    </lineage>
</organism>
<dbReference type="PROSITE" id="PS50089">
    <property type="entry name" value="ZF_RING_2"/>
    <property type="match status" value="1"/>
</dbReference>
<keyword evidence="3 5" id="KW-0863">Zinc-finger</keyword>
<dbReference type="PANTHER" id="PTHR24111">
    <property type="entry name" value="LEUCINE-RICH REPEAT-CONTAINING PROTEIN 34"/>
    <property type="match status" value="1"/>
</dbReference>
<dbReference type="SUPFAM" id="SSF49599">
    <property type="entry name" value="TRAF domain-like"/>
    <property type="match status" value="1"/>
</dbReference>
<dbReference type="Pfam" id="PF13923">
    <property type="entry name" value="zf-C3HC4_2"/>
    <property type="match status" value="1"/>
</dbReference>
<evidence type="ECO:0000259" key="7">
    <source>
        <dbReference type="PROSITE" id="PS50089"/>
    </source>
</evidence>
<keyword evidence="6" id="KW-0175">Coiled coil</keyword>
<accession>A0A815JKY4</accession>
<dbReference type="SMART" id="SM00184">
    <property type="entry name" value="RING"/>
    <property type="match status" value="1"/>
</dbReference>
<keyword evidence="4" id="KW-0862">Zinc</keyword>
<dbReference type="GO" id="GO:0008270">
    <property type="term" value="F:zinc ion binding"/>
    <property type="evidence" value="ECO:0007669"/>
    <property type="project" value="UniProtKB-KW"/>
</dbReference>
<dbReference type="InterPro" id="IPR017907">
    <property type="entry name" value="Znf_RING_CS"/>
</dbReference>
<dbReference type="InterPro" id="IPR013083">
    <property type="entry name" value="Znf_RING/FYVE/PHD"/>
</dbReference>
<dbReference type="InterPro" id="IPR001611">
    <property type="entry name" value="Leu-rich_rpt"/>
</dbReference>
<keyword evidence="1" id="KW-0479">Metal-binding</keyword>
<dbReference type="InterPro" id="IPR052201">
    <property type="entry name" value="LRR-containing_regulator"/>
</dbReference>
<name>A0A815JKY4_ADIRI</name>